<evidence type="ECO:0000313" key="1">
    <source>
        <dbReference type="EMBL" id="ABP81454.1"/>
    </source>
</evidence>
<accession>A4VR53</accession>
<dbReference type="KEGG" id="psa:PST_3831"/>
<dbReference type="Proteomes" id="UP000000233">
    <property type="component" value="Chromosome"/>
</dbReference>
<name>A4VR53_STUS1</name>
<dbReference type="eggNOG" id="COG0515">
    <property type="taxonomic scope" value="Bacteria"/>
</dbReference>
<protein>
    <submittedName>
        <fullName evidence="1">Toluene tolerance protein</fullName>
    </submittedName>
</protein>
<evidence type="ECO:0000313" key="2">
    <source>
        <dbReference type="Proteomes" id="UP000000233"/>
    </source>
</evidence>
<proteinExistence type="predicted"/>
<dbReference type="RefSeq" id="WP_011914839.1">
    <property type="nucleotide sequence ID" value="NC_009434.1"/>
</dbReference>
<keyword evidence="2" id="KW-1185">Reference proteome</keyword>
<dbReference type="Pfam" id="PF06293">
    <property type="entry name" value="Kdo"/>
    <property type="match status" value="1"/>
</dbReference>
<reference evidence="1 2" key="1">
    <citation type="journal article" date="2008" name="Proc. Natl. Acad. Sci. U.S.A.">
        <title>Nitrogen fixation island and rhizosphere competence traits in the genome of root-associated Pseudomonas stutzeri A1501.</title>
        <authorList>
            <person name="Yan Y."/>
            <person name="Yang J."/>
            <person name="Dou Y."/>
            <person name="Chen M."/>
            <person name="Ping S."/>
            <person name="Peng J."/>
            <person name="Lu W."/>
            <person name="Zhang W."/>
            <person name="Yao Z."/>
            <person name="Li H."/>
            <person name="Liu W."/>
            <person name="He S."/>
            <person name="Geng L."/>
            <person name="Zhang X."/>
            <person name="Yang F."/>
            <person name="Yu H."/>
            <person name="Zhan Y."/>
            <person name="Li D."/>
            <person name="Lin Z."/>
            <person name="Wang Y."/>
            <person name="Elmerich C."/>
            <person name="Lin M."/>
            <person name="Jin Q."/>
        </authorList>
    </citation>
    <scope>NUCLEOTIDE SEQUENCE [LARGE SCALE GENOMIC DNA]</scope>
    <source>
        <strain evidence="1 2">A1501</strain>
    </source>
</reference>
<dbReference type="HOGENOM" id="CLU_112033_0_0_6"/>
<dbReference type="AlphaFoldDB" id="A4VR53"/>
<organism evidence="1 2">
    <name type="scientific">Stutzerimonas stutzeri (strain A1501)</name>
    <name type="common">Pseudomonas stutzeri</name>
    <dbReference type="NCBI Taxonomy" id="379731"/>
    <lineage>
        <taxon>Bacteria</taxon>
        <taxon>Pseudomonadati</taxon>
        <taxon>Pseudomonadota</taxon>
        <taxon>Gammaproteobacteria</taxon>
        <taxon>Pseudomonadales</taxon>
        <taxon>Pseudomonadaceae</taxon>
        <taxon>Stutzerimonas</taxon>
    </lineage>
</organism>
<sequence length="202" mass="23349">MRIVTAQELESWLASGKVLEKDARGPKVIALANGLFLKIFHTRRQPWLARLRPAAMRFANNAERLRRADVPVPEVVELLWLDRQAGLSACLYRPLPGQSIEQLYRQTPQQTAQLLPSLASFIYQLHRRGIYFRSLHLGNILLLPDGGHGLIDILDLQCKRRPLSSWLVQRNFQHLRHYLSRRKLTDFPIDSLIAHYQSCERG</sequence>
<dbReference type="EMBL" id="CP000304">
    <property type="protein sequence ID" value="ABP81454.1"/>
    <property type="molecule type" value="Genomic_DNA"/>
</dbReference>
<gene>
    <name evidence="1" type="ordered locus">PST_3831</name>
</gene>
<dbReference type="SUPFAM" id="SSF56112">
    <property type="entry name" value="Protein kinase-like (PK-like)"/>
    <property type="match status" value="1"/>
</dbReference>
<dbReference type="InterPro" id="IPR011009">
    <property type="entry name" value="Kinase-like_dom_sf"/>
</dbReference>